<keyword evidence="6" id="KW-1015">Disulfide bond</keyword>
<evidence type="ECO:0000256" key="3">
    <source>
        <dbReference type="ARBA" id="ARBA00022692"/>
    </source>
</evidence>
<keyword evidence="4 7" id="KW-1133">Transmembrane helix</keyword>
<feature type="transmembrane region" description="Helical" evidence="7">
    <location>
        <begin position="84"/>
        <end position="108"/>
    </location>
</feature>
<dbReference type="PIRSF" id="PIRSF002419">
    <property type="entry name" value="Tetraspanin"/>
    <property type="match status" value="1"/>
</dbReference>
<dbReference type="Proteomes" id="UP000050790">
    <property type="component" value="Unassembled WGS sequence"/>
</dbReference>
<evidence type="ECO:0000256" key="4">
    <source>
        <dbReference type="ARBA" id="ARBA00022989"/>
    </source>
</evidence>
<dbReference type="InterPro" id="IPR000301">
    <property type="entry name" value="Tetraspanin_animals"/>
</dbReference>
<feature type="disulfide bond" evidence="6">
    <location>
        <begin position="147"/>
        <end position="166"/>
    </location>
</feature>
<protein>
    <recommendedName>
        <fullName evidence="7">Tetraspanin</fullName>
    </recommendedName>
</protein>
<evidence type="ECO:0000256" key="2">
    <source>
        <dbReference type="ARBA" id="ARBA00006840"/>
    </source>
</evidence>
<dbReference type="InterPro" id="IPR018499">
    <property type="entry name" value="Tetraspanin/Peripherin"/>
</dbReference>
<dbReference type="WBParaSite" id="SMRG1_44870.1">
    <property type="protein sequence ID" value="SMRG1_44870.1"/>
    <property type="gene ID" value="SMRG1_44870"/>
</dbReference>
<proteinExistence type="inferred from homology"/>
<evidence type="ECO:0000256" key="5">
    <source>
        <dbReference type="ARBA" id="ARBA00023136"/>
    </source>
</evidence>
<dbReference type="PANTHER" id="PTHR19282:SF544">
    <property type="entry name" value="TETRASPANIN"/>
    <property type="match status" value="1"/>
</dbReference>
<evidence type="ECO:0000313" key="8">
    <source>
        <dbReference type="Proteomes" id="UP000050790"/>
    </source>
</evidence>
<feature type="transmembrane region" description="Helical" evidence="7">
    <location>
        <begin position="190"/>
        <end position="216"/>
    </location>
</feature>
<dbReference type="CDD" id="cd03127">
    <property type="entry name" value="tetraspanin_LEL"/>
    <property type="match status" value="1"/>
</dbReference>
<keyword evidence="5 7" id="KW-0472">Membrane</keyword>
<dbReference type="Pfam" id="PF00335">
    <property type="entry name" value="Tetraspanin"/>
    <property type="match status" value="1"/>
</dbReference>
<dbReference type="InterPro" id="IPR008952">
    <property type="entry name" value="Tetraspanin_EC2_sf"/>
</dbReference>
<dbReference type="SUPFAM" id="SSF48652">
    <property type="entry name" value="Tetraspanin"/>
    <property type="match status" value="1"/>
</dbReference>
<dbReference type="GO" id="GO:0005886">
    <property type="term" value="C:plasma membrane"/>
    <property type="evidence" value="ECO:0007669"/>
    <property type="project" value="TreeGrafter"/>
</dbReference>
<evidence type="ECO:0000256" key="7">
    <source>
        <dbReference type="RuleBase" id="RU361218"/>
    </source>
</evidence>
<name>A0AA84ZSB4_9TREM</name>
<keyword evidence="3 7" id="KW-0812">Transmembrane</keyword>
<sequence>MASLSCGYKCLQILLVIFNILVFACGIALIVIGSLSQVAINNYSSGIDSSIKGLVIFVIVLGCFLFLLGFLGFCGACTKNTCCLILYAILLSVMVAAEIAAGITAAVLKDEVKSQFLSLVKSSVNEYSKNPDFKDFLDKIQQEFQCCGSESSSDYTSSGQTVPDSCKDTKTKVIYSDGCSYKVISFFEKYIVAVLVAAFVFAILQLLCIVFAICVIRAIKSGDSD</sequence>
<dbReference type="AlphaFoldDB" id="A0AA84ZSB4"/>
<organism evidence="8 9">
    <name type="scientific">Schistosoma margrebowiei</name>
    <dbReference type="NCBI Taxonomy" id="48269"/>
    <lineage>
        <taxon>Eukaryota</taxon>
        <taxon>Metazoa</taxon>
        <taxon>Spiralia</taxon>
        <taxon>Lophotrochozoa</taxon>
        <taxon>Platyhelminthes</taxon>
        <taxon>Trematoda</taxon>
        <taxon>Digenea</taxon>
        <taxon>Strigeidida</taxon>
        <taxon>Schistosomatoidea</taxon>
        <taxon>Schistosomatidae</taxon>
        <taxon>Schistosoma</taxon>
    </lineage>
</organism>
<reference evidence="9" key="1">
    <citation type="submission" date="2023-11" db="UniProtKB">
        <authorList>
            <consortium name="WormBaseParasite"/>
        </authorList>
    </citation>
    <scope>IDENTIFICATION</scope>
</reference>
<comment type="similarity">
    <text evidence="2 7">Belongs to the tetraspanin (TM4SF) family.</text>
</comment>
<feature type="transmembrane region" description="Helical" evidence="7">
    <location>
        <begin position="55"/>
        <end position="77"/>
    </location>
</feature>
<accession>A0AA84ZSB4</accession>
<feature type="transmembrane region" description="Helical" evidence="7">
    <location>
        <begin position="12"/>
        <end position="35"/>
    </location>
</feature>
<feature type="disulfide bond" evidence="6">
    <location>
        <begin position="146"/>
        <end position="179"/>
    </location>
</feature>
<dbReference type="PANTHER" id="PTHR19282">
    <property type="entry name" value="TETRASPANIN"/>
    <property type="match status" value="1"/>
</dbReference>
<evidence type="ECO:0000313" key="9">
    <source>
        <dbReference type="WBParaSite" id="SMRG1_44870.1"/>
    </source>
</evidence>
<evidence type="ECO:0000256" key="1">
    <source>
        <dbReference type="ARBA" id="ARBA00004141"/>
    </source>
</evidence>
<dbReference type="Gene3D" id="1.10.1450.10">
    <property type="entry name" value="Tetraspanin"/>
    <property type="match status" value="1"/>
</dbReference>
<dbReference type="PRINTS" id="PR00259">
    <property type="entry name" value="TMFOUR"/>
</dbReference>
<comment type="subcellular location">
    <subcellularLocation>
        <location evidence="1 7">Membrane</location>
        <topology evidence="1 7">Multi-pass membrane protein</topology>
    </subcellularLocation>
</comment>
<evidence type="ECO:0000256" key="6">
    <source>
        <dbReference type="PIRSR" id="PIRSR002419-1"/>
    </source>
</evidence>